<name>A0ABW1UQK3_9LACO</name>
<dbReference type="PANTHER" id="PTHR43649:SF12">
    <property type="entry name" value="DIACETYLCHITOBIOSE BINDING PROTEIN DASA"/>
    <property type="match status" value="1"/>
</dbReference>
<protein>
    <submittedName>
        <fullName evidence="2">Extracellular solute-binding protein</fullName>
    </submittedName>
</protein>
<evidence type="ECO:0000256" key="1">
    <source>
        <dbReference type="SAM" id="SignalP"/>
    </source>
</evidence>
<dbReference type="Proteomes" id="UP001596310">
    <property type="component" value="Unassembled WGS sequence"/>
</dbReference>
<keyword evidence="1" id="KW-0732">Signal</keyword>
<evidence type="ECO:0000313" key="2">
    <source>
        <dbReference type="EMBL" id="MFC6315157.1"/>
    </source>
</evidence>
<dbReference type="Gene3D" id="3.40.190.10">
    <property type="entry name" value="Periplasmic binding protein-like II"/>
    <property type="match status" value="1"/>
</dbReference>
<feature type="chain" id="PRO_5045142628" evidence="1">
    <location>
        <begin position="22"/>
        <end position="415"/>
    </location>
</feature>
<dbReference type="InterPro" id="IPR050490">
    <property type="entry name" value="Bact_solute-bd_prot1"/>
</dbReference>
<sequence length="415" mass="45867">MKLKKYGLLLGLALSAILVLGACGKKNAQASQGKVKLSINYYNGAISKAAMANTKEHFSNYQLQFKQVPSNEDFDTKLKASFGSKAAPDITAINNNIEDYLPYKTKFVNLTKYGTKALGKNYVTWKWDSTFADADYQIAMPIDIGPKALMFNVANFEKAGLPTDPKAVSESIKTEEDYMKAAAQMKEKANLPMFLSAVALFEDREQKMTKGIFEGGKLTLGDGQLKEAWDFAVQAYQKGYTLGIKAGGADNANAQQKGLYSAMNKASWAIADLEENGTKPGTWLIAKAPGQPSNTGGSYLAVLKTTSHPKEAAEVVRYLTNEKNQRANFKELSLFPTHKAVYDDAFMKTTNKLFGDEQYNPYFVDAANAMKYKKSDPRSGTVQRIFEDQMQLIQDQNKNPDQAWADAIKKAKTID</sequence>
<dbReference type="InterPro" id="IPR006059">
    <property type="entry name" value="SBP"/>
</dbReference>
<comment type="caution">
    <text evidence="2">The sequence shown here is derived from an EMBL/GenBank/DDBJ whole genome shotgun (WGS) entry which is preliminary data.</text>
</comment>
<dbReference type="PROSITE" id="PS51257">
    <property type="entry name" value="PROKAR_LIPOPROTEIN"/>
    <property type="match status" value="1"/>
</dbReference>
<accession>A0ABW1UQK3</accession>
<gene>
    <name evidence="2" type="ORF">ACFQHW_06165</name>
</gene>
<keyword evidence="3" id="KW-1185">Reference proteome</keyword>
<dbReference type="SUPFAM" id="SSF53850">
    <property type="entry name" value="Periplasmic binding protein-like II"/>
    <property type="match status" value="1"/>
</dbReference>
<dbReference type="Pfam" id="PF01547">
    <property type="entry name" value="SBP_bac_1"/>
    <property type="match status" value="1"/>
</dbReference>
<dbReference type="RefSeq" id="WP_125596328.1">
    <property type="nucleotide sequence ID" value="NZ_JBHSSM010000015.1"/>
</dbReference>
<proteinExistence type="predicted"/>
<organism evidence="2 3">
    <name type="scientific">Lapidilactobacillus achengensis</name>
    <dbReference type="NCBI Taxonomy" id="2486000"/>
    <lineage>
        <taxon>Bacteria</taxon>
        <taxon>Bacillati</taxon>
        <taxon>Bacillota</taxon>
        <taxon>Bacilli</taxon>
        <taxon>Lactobacillales</taxon>
        <taxon>Lactobacillaceae</taxon>
        <taxon>Lapidilactobacillus</taxon>
    </lineage>
</organism>
<evidence type="ECO:0000313" key="3">
    <source>
        <dbReference type="Proteomes" id="UP001596310"/>
    </source>
</evidence>
<dbReference type="EMBL" id="JBHSSM010000015">
    <property type="protein sequence ID" value="MFC6315157.1"/>
    <property type="molecule type" value="Genomic_DNA"/>
</dbReference>
<feature type="signal peptide" evidence="1">
    <location>
        <begin position="1"/>
        <end position="21"/>
    </location>
</feature>
<dbReference type="PANTHER" id="PTHR43649">
    <property type="entry name" value="ARABINOSE-BINDING PROTEIN-RELATED"/>
    <property type="match status" value="1"/>
</dbReference>
<reference evidence="3" key="1">
    <citation type="journal article" date="2019" name="Int. J. Syst. Evol. Microbiol.">
        <title>The Global Catalogue of Microorganisms (GCM) 10K type strain sequencing project: providing services to taxonomists for standard genome sequencing and annotation.</title>
        <authorList>
            <consortium name="The Broad Institute Genomics Platform"/>
            <consortium name="The Broad Institute Genome Sequencing Center for Infectious Disease"/>
            <person name="Wu L."/>
            <person name="Ma J."/>
        </authorList>
    </citation>
    <scope>NUCLEOTIDE SEQUENCE [LARGE SCALE GENOMIC DNA]</scope>
    <source>
        <strain evidence="3">CCM 8897</strain>
    </source>
</reference>